<feature type="compositionally biased region" description="Basic residues" evidence="1">
    <location>
        <begin position="82"/>
        <end position="92"/>
    </location>
</feature>
<evidence type="ECO:0000256" key="1">
    <source>
        <dbReference type="SAM" id="MobiDB-lite"/>
    </source>
</evidence>
<name>A0A5C6P5V6_9TELE</name>
<feature type="compositionally biased region" description="Polar residues" evidence="1">
    <location>
        <begin position="295"/>
        <end position="314"/>
    </location>
</feature>
<feature type="compositionally biased region" description="Polar residues" evidence="1">
    <location>
        <begin position="159"/>
        <end position="168"/>
    </location>
</feature>
<feature type="compositionally biased region" description="Basic and acidic residues" evidence="1">
    <location>
        <begin position="144"/>
        <end position="157"/>
    </location>
</feature>
<reference evidence="2 3" key="1">
    <citation type="submission" date="2019-04" db="EMBL/GenBank/DDBJ databases">
        <title>Chromosome genome assembly for Takifugu flavidus.</title>
        <authorList>
            <person name="Xiao S."/>
        </authorList>
    </citation>
    <scope>NUCLEOTIDE SEQUENCE [LARGE SCALE GENOMIC DNA]</scope>
    <source>
        <strain evidence="2">HTHZ2018</strain>
        <tissue evidence="2">Muscle</tissue>
    </source>
</reference>
<protein>
    <submittedName>
        <fullName evidence="2">Protocadherin alpha-11</fullName>
    </submittedName>
</protein>
<accession>A0A5C6P5V6</accession>
<feature type="compositionally biased region" description="Basic and acidic residues" evidence="1">
    <location>
        <begin position="169"/>
        <end position="189"/>
    </location>
</feature>
<feature type="region of interest" description="Disordered" evidence="1">
    <location>
        <begin position="1"/>
        <end position="189"/>
    </location>
</feature>
<gene>
    <name evidence="2" type="ORF">D4764_14G0009560</name>
</gene>
<comment type="caution">
    <text evidence="2">The sequence shown here is derived from an EMBL/GenBank/DDBJ whole genome shotgun (WGS) entry which is preliminary data.</text>
</comment>
<keyword evidence="3" id="KW-1185">Reference proteome</keyword>
<feature type="compositionally biased region" description="Gly residues" evidence="1">
    <location>
        <begin position="1"/>
        <end position="12"/>
    </location>
</feature>
<dbReference type="Proteomes" id="UP000324091">
    <property type="component" value="Chromosome 14"/>
</dbReference>
<evidence type="ECO:0000313" key="2">
    <source>
        <dbReference type="EMBL" id="TWW74953.1"/>
    </source>
</evidence>
<feature type="region of interest" description="Disordered" evidence="1">
    <location>
        <begin position="198"/>
        <end position="217"/>
    </location>
</feature>
<sequence>MEGAGLHGGGGDPSVHRKGPPDCEGDRHRRRFRAERQGDVPTPADQRCEPFQPGPVQRRDPYDQDVQLQRPEAAAIGDCRQRQRQPRSLRHRDHQDIDGGTRHGLLRDHGAASRIRRLQRPEPVPGDRTGGRVLPVAHNHLGHHRAEVSETKTEGHQDPASQPEQCDQQEQRHQPEELHHRRLHPDLQRRLLVQSVPGRDAEGEGGRETAHNSQGSRLFCVQHTEEHRAERDHRLQSVHAGVLKMKGSPFYNWRSQGENCRDTVIPSHETLSSSCPQPPHTHPDEDATALARSLRSPSQKQDIDNESPQLSIVSSKHESA</sequence>
<dbReference type="AlphaFoldDB" id="A0A5C6P5V6"/>
<dbReference type="EMBL" id="RHFK02000006">
    <property type="protein sequence ID" value="TWW74953.1"/>
    <property type="molecule type" value="Genomic_DNA"/>
</dbReference>
<feature type="region of interest" description="Disordered" evidence="1">
    <location>
        <begin position="267"/>
        <end position="320"/>
    </location>
</feature>
<evidence type="ECO:0000313" key="3">
    <source>
        <dbReference type="Proteomes" id="UP000324091"/>
    </source>
</evidence>
<feature type="compositionally biased region" description="Basic and acidic residues" evidence="1">
    <location>
        <begin position="199"/>
        <end position="210"/>
    </location>
</feature>
<proteinExistence type="predicted"/>
<feature type="compositionally biased region" description="Basic and acidic residues" evidence="1">
    <location>
        <begin position="93"/>
        <end position="111"/>
    </location>
</feature>
<organism evidence="2 3">
    <name type="scientific">Takifugu flavidus</name>
    <name type="common">sansaifugu</name>
    <dbReference type="NCBI Taxonomy" id="433684"/>
    <lineage>
        <taxon>Eukaryota</taxon>
        <taxon>Metazoa</taxon>
        <taxon>Chordata</taxon>
        <taxon>Craniata</taxon>
        <taxon>Vertebrata</taxon>
        <taxon>Euteleostomi</taxon>
        <taxon>Actinopterygii</taxon>
        <taxon>Neopterygii</taxon>
        <taxon>Teleostei</taxon>
        <taxon>Neoteleostei</taxon>
        <taxon>Acanthomorphata</taxon>
        <taxon>Eupercaria</taxon>
        <taxon>Tetraodontiformes</taxon>
        <taxon>Tetradontoidea</taxon>
        <taxon>Tetraodontidae</taxon>
        <taxon>Takifugu</taxon>
    </lineage>
</organism>